<gene>
    <name evidence="2" type="ORF">BB560_007309</name>
</gene>
<name>A0A2T9XWX9_9FUNG</name>
<dbReference type="Proteomes" id="UP000245609">
    <property type="component" value="Unassembled WGS sequence"/>
</dbReference>
<dbReference type="AlphaFoldDB" id="A0A2T9XWX9"/>
<dbReference type="OrthoDB" id="5563019at2759"/>
<evidence type="ECO:0000313" key="2">
    <source>
        <dbReference type="EMBL" id="PVU84575.1"/>
    </source>
</evidence>
<dbReference type="EMBL" id="MBFS01003888">
    <property type="protein sequence ID" value="PVU84575.1"/>
    <property type="molecule type" value="Genomic_DNA"/>
</dbReference>
<evidence type="ECO:0000313" key="3">
    <source>
        <dbReference type="Proteomes" id="UP000245609"/>
    </source>
</evidence>
<keyword evidence="3" id="KW-1185">Reference proteome</keyword>
<feature type="signal peptide" evidence="1">
    <location>
        <begin position="1"/>
        <end position="22"/>
    </location>
</feature>
<keyword evidence="1" id="KW-0732">Signal</keyword>
<reference evidence="2 3" key="1">
    <citation type="journal article" date="2018" name="MBio">
        <title>Comparative Genomics Reveals the Core Gene Toolbox for the Fungus-Insect Symbiosis.</title>
        <authorList>
            <person name="Wang Y."/>
            <person name="Stata M."/>
            <person name="Wang W."/>
            <person name="Stajich J.E."/>
            <person name="White M.M."/>
            <person name="Moncalvo J.M."/>
        </authorList>
    </citation>
    <scope>NUCLEOTIDE SEQUENCE [LARGE SCALE GENOMIC DNA]</scope>
    <source>
        <strain evidence="2 3">SC-DP-2</strain>
    </source>
</reference>
<protein>
    <submittedName>
        <fullName evidence="2">Uncharacterized protein</fullName>
    </submittedName>
</protein>
<feature type="chain" id="PRO_5015607995" evidence="1">
    <location>
        <begin position="23"/>
        <end position="414"/>
    </location>
</feature>
<comment type="caution">
    <text evidence="2">The sequence shown here is derived from an EMBL/GenBank/DDBJ whole genome shotgun (WGS) entry which is preliminary data.</text>
</comment>
<evidence type="ECO:0000256" key="1">
    <source>
        <dbReference type="SAM" id="SignalP"/>
    </source>
</evidence>
<proteinExistence type="predicted"/>
<organism evidence="2 3">
    <name type="scientific">Smittium megazygosporum</name>
    <dbReference type="NCBI Taxonomy" id="133381"/>
    <lineage>
        <taxon>Eukaryota</taxon>
        <taxon>Fungi</taxon>
        <taxon>Fungi incertae sedis</taxon>
        <taxon>Zoopagomycota</taxon>
        <taxon>Kickxellomycotina</taxon>
        <taxon>Harpellomycetes</taxon>
        <taxon>Harpellales</taxon>
        <taxon>Legeriomycetaceae</taxon>
        <taxon>Smittium</taxon>
    </lineage>
</organism>
<accession>A0A2T9XWX9</accession>
<sequence length="414" mass="43369">MQSKQIILSLVLSVSVVFGATCQNEGVTRCLKPNGKSPIYLICKNGREVEEYCIGGETCHGNGKTGILCIDVPLMKKRQSSGAFGGYGSLLNDFNNGLYGNITAFGNFCTNMRSIMASSNTGLGDVSRAITNGISSSSAQISSNTQDIGAMFATTAGITNVINNAIKFQGSLNNNAAVYAYLLSDIATDTTMNPDNRNALSGLIVSTYTTAASGLGNSTLINAFEIKRAMTNVQLAFSMYYPNTLGYLFQPGLTPEEMSVALSVSSGGDVNATATIFKALVDTTKNGQQWVAAFTNAASQLTYAISAKISVARAQQVIARYKSIKTSDSNTVNVINGVANAAVTLAGTYTAYIDACYTSFKNNIAGSNCGCESQNSFAGFLAILGTLAMTQLLIPSGGCCYPGTIKVFARALAV</sequence>